<evidence type="ECO:0000256" key="1">
    <source>
        <dbReference type="ARBA" id="ARBA00022801"/>
    </source>
</evidence>
<dbReference type="Gene3D" id="2.40.260.10">
    <property type="entry name" value="Sortase"/>
    <property type="match status" value="1"/>
</dbReference>
<dbReference type="EMBL" id="CADCVL010000165">
    <property type="protein sequence ID" value="CAA9474383.1"/>
    <property type="molecule type" value="Genomic_DNA"/>
</dbReference>
<dbReference type="InterPro" id="IPR042003">
    <property type="entry name" value="Sortase_E"/>
</dbReference>
<accession>A0A6J4RIH5</accession>
<evidence type="ECO:0008006" key="4">
    <source>
        <dbReference type="Google" id="ProtNLM"/>
    </source>
</evidence>
<dbReference type="SUPFAM" id="SSF63817">
    <property type="entry name" value="Sortase"/>
    <property type="match status" value="1"/>
</dbReference>
<dbReference type="InterPro" id="IPR005754">
    <property type="entry name" value="Sortase"/>
</dbReference>
<protein>
    <recommendedName>
        <fullName evidence="4">Class E sortase</fullName>
    </recommendedName>
</protein>
<dbReference type="GO" id="GO:0016787">
    <property type="term" value="F:hydrolase activity"/>
    <property type="evidence" value="ECO:0007669"/>
    <property type="project" value="UniProtKB-KW"/>
</dbReference>
<gene>
    <name evidence="3" type="ORF">AVDCRST_MAG65-1005</name>
</gene>
<feature type="active site" description="Proton donor/acceptor" evidence="2">
    <location>
        <position position="58"/>
    </location>
</feature>
<sequence>MRARAEAGEPLGRVRMPTIGVSTVFVEGTDTDSLRSGPGHYPGTPLPGARGTVAIAGHRTTYGAPFRKLDRLRRGHRVQVETSYGRFTYTVERIQIVAPTALWVTRRVGHDRLVLTACHPLYSAAQRIVVFARLTGSKPR</sequence>
<reference evidence="3" key="1">
    <citation type="submission" date="2020-02" db="EMBL/GenBank/DDBJ databases">
        <authorList>
            <person name="Meier V. D."/>
        </authorList>
    </citation>
    <scope>NUCLEOTIDE SEQUENCE</scope>
    <source>
        <strain evidence="3">AVDCRST_MAG65</strain>
    </source>
</reference>
<evidence type="ECO:0000256" key="2">
    <source>
        <dbReference type="PIRSR" id="PIRSR605754-1"/>
    </source>
</evidence>
<keyword evidence="1" id="KW-0378">Hydrolase</keyword>
<dbReference type="NCBIfam" id="TIGR01076">
    <property type="entry name" value="sortase_fam"/>
    <property type="match status" value="1"/>
</dbReference>
<dbReference type="Pfam" id="PF04203">
    <property type="entry name" value="Sortase"/>
    <property type="match status" value="1"/>
</dbReference>
<evidence type="ECO:0000313" key="3">
    <source>
        <dbReference type="EMBL" id="CAA9474383.1"/>
    </source>
</evidence>
<feature type="active site" description="Acyl-thioester intermediate" evidence="2">
    <location>
        <position position="118"/>
    </location>
</feature>
<organism evidence="3">
    <name type="scientific">uncultured Solirubrobacteraceae bacterium</name>
    <dbReference type="NCBI Taxonomy" id="1162706"/>
    <lineage>
        <taxon>Bacteria</taxon>
        <taxon>Bacillati</taxon>
        <taxon>Actinomycetota</taxon>
        <taxon>Thermoleophilia</taxon>
        <taxon>Solirubrobacterales</taxon>
        <taxon>Solirubrobacteraceae</taxon>
        <taxon>environmental samples</taxon>
    </lineage>
</organism>
<proteinExistence type="predicted"/>
<name>A0A6J4RIH5_9ACTN</name>
<dbReference type="InterPro" id="IPR023365">
    <property type="entry name" value="Sortase_dom-sf"/>
</dbReference>
<dbReference type="AlphaFoldDB" id="A0A6J4RIH5"/>
<dbReference type="CDD" id="cd05830">
    <property type="entry name" value="Sortase_E"/>
    <property type="match status" value="1"/>
</dbReference>